<proteinExistence type="inferred from homology"/>
<keyword evidence="11 16" id="KW-0443">Lipid metabolism</keyword>
<dbReference type="AlphaFoldDB" id="A0ABD3VB06"/>
<dbReference type="Gene3D" id="3.30.70.890">
    <property type="entry name" value="GHMP kinase, C-terminal domain"/>
    <property type="match status" value="1"/>
</dbReference>
<protein>
    <recommendedName>
        <fullName evidence="5 16">Diphosphomevalonate decarboxylase</fullName>
        <ecNumber evidence="4 16">4.1.1.33</ecNumber>
    </recommendedName>
</protein>
<dbReference type="GO" id="GO:0005524">
    <property type="term" value="F:ATP binding"/>
    <property type="evidence" value="ECO:0007669"/>
    <property type="project" value="UniProtKB-UniRule"/>
</dbReference>
<dbReference type="FunFam" id="3.30.70.890:FF:000005">
    <property type="entry name" value="Diphosphomevalonate decarboxylase"/>
    <property type="match status" value="1"/>
</dbReference>
<organism evidence="20 21">
    <name type="scientific">Sinanodonta woodiana</name>
    <name type="common">Chinese pond mussel</name>
    <name type="synonym">Anodonta woodiana</name>
    <dbReference type="NCBI Taxonomy" id="1069815"/>
    <lineage>
        <taxon>Eukaryota</taxon>
        <taxon>Metazoa</taxon>
        <taxon>Spiralia</taxon>
        <taxon>Lophotrochozoa</taxon>
        <taxon>Mollusca</taxon>
        <taxon>Bivalvia</taxon>
        <taxon>Autobranchia</taxon>
        <taxon>Heteroconchia</taxon>
        <taxon>Palaeoheterodonta</taxon>
        <taxon>Unionida</taxon>
        <taxon>Unionoidea</taxon>
        <taxon>Unionidae</taxon>
        <taxon>Unioninae</taxon>
        <taxon>Sinanodonta</taxon>
    </lineage>
</organism>
<evidence type="ECO:0000313" key="20">
    <source>
        <dbReference type="EMBL" id="KAL3858769.1"/>
    </source>
</evidence>
<dbReference type="SUPFAM" id="SSF55060">
    <property type="entry name" value="GHMP Kinase, C-terminal domain"/>
    <property type="match status" value="1"/>
</dbReference>
<dbReference type="Gene3D" id="3.30.230.10">
    <property type="match status" value="1"/>
</dbReference>
<keyword evidence="10 17" id="KW-0756">Sterol biosynthesis</keyword>
<evidence type="ECO:0000313" key="21">
    <source>
        <dbReference type="Proteomes" id="UP001634394"/>
    </source>
</evidence>
<dbReference type="Pfam" id="PF22700">
    <property type="entry name" value="MVD-like_N"/>
    <property type="match status" value="1"/>
</dbReference>
<comment type="similarity">
    <text evidence="3 16 17">Belongs to the diphosphomevalonate decarboxylase family.</text>
</comment>
<evidence type="ECO:0000256" key="5">
    <source>
        <dbReference type="ARBA" id="ARBA00019335"/>
    </source>
</evidence>
<keyword evidence="7 16" id="KW-0547">Nucleotide-binding</keyword>
<dbReference type="EMBL" id="JBJQND010000012">
    <property type="protein sequence ID" value="KAL3858769.1"/>
    <property type="molecule type" value="Genomic_DNA"/>
</dbReference>
<sequence length="397" mass="44079">MENMDDNIKCVTCTAPVNIAVIKYWGKRDEELVLPVNSSVSVTLDQAQLRAKTTVMASPSFENDRMWLNGKEQSMDSKRIQNLLKEIKQRRKEKHNGDTCTDGLLMWKVHICSENNFPTAAGLASSAAGYACLAYSLSRLYNVEGDLSAIARRGSGSACRSMYGGFVEWDMGSQEDGSDSVSRQIAPENHWPELRVLLLVVSDQQKSMGSTEGMQTTVQTSLLMDRRIKCVPKSVENMKEAILKKDFKTFAEITMKDSNQFHAVCLDSYPPILYLTDVSRQIIQLVHAFNLSCGKTKVAYTFDAGPNACLYLLEEDVGRVVSLICHFFPPEKDDLNTFVQGLSTPIISPQKIDVSFISLPVQRGAIQYVIHTRSGAGPSIVQDPVESLLQDDGFPKS</sequence>
<comment type="caution">
    <text evidence="20">The sequence shown here is derived from an EMBL/GenBank/DDBJ whole genome shotgun (WGS) entry which is preliminary data.</text>
</comment>
<keyword evidence="6 17" id="KW-0444">Lipid biosynthesis</keyword>
<keyword evidence="13 17" id="KW-0753">Steroid metabolism</keyword>
<dbReference type="GO" id="GO:0006695">
    <property type="term" value="P:cholesterol biosynthetic process"/>
    <property type="evidence" value="ECO:0007669"/>
    <property type="project" value="UniProtKB-KW"/>
</dbReference>
<keyword evidence="14 16" id="KW-0456">Lyase</keyword>
<evidence type="ECO:0000256" key="17">
    <source>
        <dbReference type="RuleBase" id="RU363086"/>
    </source>
</evidence>
<keyword evidence="17" id="KW-0153">Cholesterol metabolism</keyword>
<name>A0ABD3VB06_SINWO</name>
<keyword evidence="9 17" id="KW-0752">Steroid biosynthesis</keyword>
<evidence type="ECO:0000256" key="2">
    <source>
        <dbReference type="ARBA" id="ARBA00004770"/>
    </source>
</evidence>
<keyword evidence="17" id="KW-0152">Cholesterol biosynthesis</keyword>
<evidence type="ECO:0000256" key="11">
    <source>
        <dbReference type="ARBA" id="ARBA00023098"/>
    </source>
</evidence>
<dbReference type="InterPro" id="IPR053859">
    <property type="entry name" value="MVD-like_N"/>
</dbReference>
<evidence type="ECO:0000256" key="1">
    <source>
        <dbReference type="ARBA" id="ARBA00003812"/>
    </source>
</evidence>
<keyword evidence="8 16" id="KW-0067">ATP-binding</keyword>
<dbReference type="InterPro" id="IPR014721">
    <property type="entry name" value="Ribsml_uS5_D2-typ_fold_subgr"/>
</dbReference>
<comment type="catalytic activity">
    <reaction evidence="15 16 17">
        <text>(R)-5-diphosphomevalonate + ATP = isopentenyl diphosphate + ADP + phosphate + CO2</text>
        <dbReference type="Rhea" id="RHEA:23732"/>
        <dbReference type="ChEBI" id="CHEBI:16526"/>
        <dbReference type="ChEBI" id="CHEBI:30616"/>
        <dbReference type="ChEBI" id="CHEBI:43474"/>
        <dbReference type="ChEBI" id="CHEBI:57557"/>
        <dbReference type="ChEBI" id="CHEBI:128769"/>
        <dbReference type="ChEBI" id="CHEBI:456216"/>
        <dbReference type="EC" id="4.1.1.33"/>
    </reaction>
</comment>
<dbReference type="Pfam" id="PF18376">
    <property type="entry name" value="MDD_C"/>
    <property type="match status" value="1"/>
</dbReference>
<dbReference type="EC" id="4.1.1.33" evidence="4 16"/>
<feature type="domain" description="Diphosphomevalonate decarboxylase-like N-terminal" evidence="19">
    <location>
        <begin position="15"/>
        <end position="181"/>
    </location>
</feature>
<evidence type="ECO:0000256" key="10">
    <source>
        <dbReference type="ARBA" id="ARBA00023011"/>
    </source>
</evidence>
<dbReference type="InterPro" id="IPR041431">
    <property type="entry name" value="Mvd1_C"/>
</dbReference>
<evidence type="ECO:0000256" key="3">
    <source>
        <dbReference type="ARBA" id="ARBA00008831"/>
    </source>
</evidence>
<dbReference type="InterPro" id="IPR005935">
    <property type="entry name" value="Mev_decarb"/>
</dbReference>
<evidence type="ECO:0000256" key="4">
    <source>
        <dbReference type="ARBA" id="ARBA00012296"/>
    </source>
</evidence>
<keyword evidence="21" id="KW-1185">Reference proteome</keyword>
<evidence type="ECO:0000256" key="8">
    <source>
        <dbReference type="ARBA" id="ARBA00022840"/>
    </source>
</evidence>
<dbReference type="GO" id="GO:0004163">
    <property type="term" value="F:diphosphomevalonate decarboxylase activity"/>
    <property type="evidence" value="ECO:0007669"/>
    <property type="project" value="UniProtKB-UniRule"/>
</dbReference>
<evidence type="ECO:0000256" key="7">
    <source>
        <dbReference type="ARBA" id="ARBA00022741"/>
    </source>
</evidence>
<dbReference type="InterPro" id="IPR020568">
    <property type="entry name" value="Ribosomal_Su5_D2-typ_SF"/>
</dbReference>
<comment type="pathway">
    <text evidence="2 17">Steroid biosynthesis; cholesterol biosynthesis.</text>
</comment>
<dbReference type="NCBIfam" id="TIGR01240">
    <property type="entry name" value="mevDPdecarb"/>
    <property type="match status" value="1"/>
</dbReference>
<dbReference type="PIRSF" id="PIRSF015950">
    <property type="entry name" value="Mev_P_decrbx"/>
    <property type="match status" value="1"/>
</dbReference>
<evidence type="ECO:0000256" key="6">
    <source>
        <dbReference type="ARBA" id="ARBA00022516"/>
    </source>
</evidence>
<feature type="domain" description="Mvd1 C-terminal" evidence="18">
    <location>
        <begin position="196"/>
        <end position="381"/>
    </location>
</feature>
<evidence type="ECO:0000256" key="14">
    <source>
        <dbReference type="ARBA" id="ARBA00023239"/>
    </source>
</evidence>
<dbReference type="SUPFAM" id="SSF54211">
    <property type="entry name" value="Ribosomal protein S5 domain 2-like"/>
    <property type="match status" value="1"/>
</dbReference>
<accession>A0ABD3VB06</accession>
<reference evidence="20 21" key="1">
    <citation type="submission" date="2024-11" db="EMBL/GenBank/DDBJ databases">
        <title>Chromosome-level genome assembly of the freshwater bivalve Anodonta woodiana.</title>
        <authorList>
            <person name="Chen X."/>
        </authorList>
    </citation>
    <scope>NUCLEOTIDE SEQUENCE [LARGE SCALE GENOMIC DNA]</scope>
    <source>
        <strain evidence="20">MN2024</strain>
        <tissue evidence="20">Gills</tissue>
    </source>
</reference>
<dbReference type="FunFam" id="3.30.230.10:FF:000018">
    <property type="entry name" value="Diphosphomevalonate decarboxylase"/>
    <property type="match status" value="1"/>
</dbReference>
<dbReference type="Proteomes" id="UP001634394">
    <property type="component" value="Unassembled WGS sequence"/>
</dbReference>
<dbReference type="PANTHER" id="PTHR10977">
    <property type="entry name" value="DIPHOSPHOMEVALONATE DECARBOXYLASE"/>
    <property type="match status" value="1"/>
</dbReference>
<evidence type="ECO:0000259" key="18">
    <source>
        <dbReference type="Pfam" id="PF18376"/>
    </source>
</evidence>
<evidence type="ECO:0000259" key="19">
    <source>
        <dbReference type="Pfam" id="PF22700"/>
    </source>
</evidence>
<dbReference type="GO" id="GO:0019287">
    <property type="term" value="P:isopentenyl diphosphate biosynthetic process, mevalonate pathway"/>
    <property type="evidence" value="ECO:0007669"/>
    <property type="project" value="UniProtKB-UniRule"/>
</dbReference>
<dbReference type="PANTHER" id="PTHR10977:SF3">
    <property type="entry name" value="DIPHOSPHOMEVALONATE DECARBOXYLASE"/>
    <property type="match status" value="1"/>
</dbReference>
<evidence type="ECO:0000256" key="13">
    <source>
        <dbReference type="ARBA" id="ARBA00023221"/>
    </source>
</evidence>
<evidence type="ECO:0000256" key="15">
    <source>
        <dbReference type="ARBA" id="ARBA00048154"/>
    </source>
</evidence>
<gene>
    <name evidence="20" type="ORF">ACJMK2_009022</name>
</gene>
<keyword evidence="12 17" id="KW-1207">Sterol metabolism</keyword>
<comment type="function">
    <text evidence="1 17">Catalyzes the ATP dependent decarboxylation of (R)-5-diphosphomevalonate to form isopentenyl diphosphate (IPP). Functions in the mevalonate (MVA) pathway leading to isopentenyl diphosphate (IPP), a key precursor for the biosynthesis of isoprenoids and sterol synthesis.</text>
</comment>
<evidence type="ECO:0000256" key="9">
    <source>
        <dbReference type="ARBA" id="ARBA00022955"/>
    </source>
</evidence>
<dbReference type="InterPro" id="IPR036554">
    <property type="entry name" value="GHMP_kinase_C_sf"/>
</dbReference>
<dbReference type="InterPro" id="IPR029765">
    <property type="entry name" value="Mev_diP_decarb"/>
</dbReference>
<evidence type="ECO:0000256" key="16">
    <source>
        <dbReference type="PIRNR" id="PIRNR015950"/>
    </source>
</evidence>
<evidence type="ECO:0000256" key="12">
    <source>
        <dbReference type="ARBA" id="ARBA00023166"/>
    </source>
</evidence>